<comment type="caution">
    <text evidence="1">The sequence shown here is derived from an EMBL/GenBank/DDBJ whole genome shotgun (WGS) entry which is preliminary data.</text>
</comment>
<gene>
    <name evidence="1" type="ORF">GCM10023337_06180</name>
</gene>
<evidence type="ECO:0000313" key="2">
    <source>
        <dbReference type="Proteomes" id="UP001500227"/>
    </source>
</evidence>
<proteinExistence type="predicted"/>
<keyword evidence="2" id="KW-1185">Reference proteome</keyword>
<dbReference type="EMBL" id="BAABKD010000002">
    <property type="protein sequence ID" value="GAA5086494.1"/>
    <property type="molecule type" value="Genomic_DNA"/>
</dbReference>
<dbReference type="Proteomes" id="UP001500227">
    <property type="component" value="Unassembled WGS sequence"/>
</dbReference>
<dbReference type="RefSeq" id="WP_345369519.1">
    <property type="nucleotide sequence ID" value="NZ_BAABKD010000002.1"/>
</dbReference>
<name>A0ABP9M0J4_9BURK</name>
<organism evidence="1 2">
    <name type="scientific">Paenalcaligenes hermetiae</name>
    <dbReference type="NCBI Taxonomy" id="1157987"/>
    <lineage>
        <taxon>Bacteria</taxon>
        <taxon>Pseudomonadati</taxon>
        <taxon>Pseudomonadota</taxon>
        <taxon>Betaproteobacteria</taxon>
        <taxon>Burkholderiales</taxon>
        <taxon>Alcaligenaceae</taxon>
        <taxon>Paenalcaligenes</taxon>
    </lineage>
</organism>
<dbReference type="Pfam" id="PF06097">
    <property type="entry name" value="DUF945"/>
    <property type="match status" value="1"/>
</dbReference>
<evidence type="ECO:0000313" key="1">
    <source>
        <dbReference type="EMBL" id="GAA5086494.1"/>
    </source>
</evidence>
<protein>
    <submittedName>
        <fullName evidence="1">YdgA family protein</fullName>
    </submittedName>
</protein>
<dbReference type="InterPro" id="IPR010352">
    <property type="entry name" value="DUF945"/>
</dbReference>
<accession>A0ABP9M0J4</accession>
<sequence length="462" mass="51198">MKATHKIVAGVALLAAVYAGSAWYLGKKAEAEISHQIEQLNAAVATHLAVNLEESQAKLRVVSYDRHWFSAKINYELVVQDAEHKHQILFQDHLRHGPLPLTALGHGHWRPMLAYSELTLLPTDTVQMWFEAAQNQAPLVAKTVIGLDGATQSQLDFAALDYSDAAGNKLTATAAQAQIQYQSQKEQLQVQADLPSLSWLEGEDKTQIQLLGTTLESNLSGFSSAQQASARIQSTQLRMDWGQSTQVVVDNLQMISDYALHNELLDSAVQYDLGQIYIDDHDLGQVVLAVDVKRLDYQVLNALSQHPDLEQMDEEAIRPYAQKLLAHRPEVNLNQLTLSNPAGTSELVLRMHLAPTALDEDVSSGIDLAHYVDSLQMQLQTSRSMIQGYFAEESILSSLADMLIARSAEQLQEVDLVEYDGDALRFALQFDAQSNQLLLNQKPITAEELAYLIIAMQMGGLF</sequence>
<reference evidence="2" key="1">
    <citation type="journal article" date="2019" name="Int. J. Syst. Evol. Microbiol.">
        <title>The Global Catalogue of Microorganisms (GCM) 10K type strain sequencing project: providing services to taxonomists for standard genome sequencing and annotation.</title>
        <authorList>
            <consortium name="The Broad Institute Genomics Platform"/>
            <consortium name="The Broad Institute Genome Sequencing Center for Infectious Disease"/>
            <person name="Wu L."/>
            <person name="Ma J."/>
        </authorList>
    </citation>
    <scope>NUCLEOTIDE SEQUENCE [LARGE SCALE GENOMIC DNA]</scope>
    <source>
        <strain evidence="2">JCM 18423</strain>
    </source>
</reference>